<organism evidence="3 4">
    <name type="scientific">Tanacetum coccineum</name>
    <dbReference type="NCBI Taxonomy" id="301880"/>
    <lineage>
        <taxon>Eukaryota</taxon>
        <taxon>Viridiplantae</taxon>
        <taxon>Streptophyta</taxon>
        <taxon>Embryophyta</taxon>
        <taxon>Tracheophyta</taxon>
        <taxon>Spermatophyta</taxon>
        <taxon>Magnoliopsida</taxon>
        <taxon>eudicotyledons</taxon>
        <taxon>Gunneridae</taxon>
        <taxon>Pentapetalae</taxon>
        <taxon>asterids</taxon>
        <taxon>campanulids</taxon>
        <taxon>Asterales</taxon>
        <taxon>Asteraceae</taxon>
        <taxon>Asteroideae</taxon>
        <taxon>Anthemideae</taxon>
        <taxon>Anthemidinae</taxon>
        <taxon>Tanacetum</taxon>
    </lineage>
</organism>
<comment type="caution">
    <text evidence="3">The sequence shown here is derived from an EMBL/GenBank/DDBJ whole genome shotgun (WGS) entry which is preliminary data.</text>
</comment>
<name>A0ABQ4ZJM1_9ASTR</name>
<reference evidence="3" key="1">
    <citation type="journal article" date="2022" name="Int. J. Mol. Sci.">
        <title>Draft Genome of Tanacetum Coccineum: Genomic Comparison of Closely Related Tanacetum-Family Plants.</title>
        <authorList>
            <person name="Yamashiro T."/>
            <person name="Shiraishi A."/>
            <person name="Nakayama K."/>
            <person name="Satake H."/>
        </authorList>
    </citation>
    <scope>NUCLEOTIDE SEQUENCE</scope>
</reference>
<proteinExistence type="predicted"/>
<feature type="signal peptide" evidence="2">
    <location>
        <begin position="1"/>
        <end position="24"/>
    </location>
</feature>
<gene>
    <name evidence="3" type="ORF">Tco_0773045</name>
</gene>
<protein>
    <submittedName>
        <fullName evidence="3">Uncharacterized protein</fullName>
    </submittedName>
</protein>
<dbReference type="Proteomes" id="UP001151760">
    <property type="component" value="Unassembled WGS sequence"/>
</dbReference>
<keyword evidence="4" id="KW-1185">Reference proteome</keyword>
<reference evidence="3" key="2">
    <citation type="submission" date="2022-01" db="EMBL/GenBank/DDBJ databases">
        <authorList>
            <person name="Yamashiro T."/>
            <person name="Shiraishi A."/>
            <person name="Satake H."/>
            <person name="Nakayama K."/>
        </authorList>
    </citation>
    <scope>NUCLEOTIDE SEQUENCE</scope>
</reference>
<evidence type="ECO:0000313" key="4">
    <source>
        <dbReference type="Proteomes" id="UP001151760"/>
    </source>
</evidence>
<feature type="region of interest" description="Disordered" evidence="1">
    <location>
        <begin position="59"/>
        <end position="113"/>
    </location>
</feature>
<feature type="compositionally biased region" description="Acidic residues" evidence="1">
    <location>
        <begin position="86"/>
        <end position="102"/>
    </location>
</feature>
<accession>A0ABQ4ZJM1</accession>
<sequence length="113" mass="13093">SYFKRLLLRSFSYLVLLICNVTLPDTHYSAATQFGGVTRDVKFKENETWDWKDYIGEHTNGEPEWTNFNIGDPEVTNEHPDQETQSNEDDNEFPDNNDDDDYASPTRDSPSHS</sequence>
<feature type="chain" id="PRO_5046693936" evidence="2">
    <location>
        <begin position="25"/>
        <end position="113"/>
    </location>
</feature>
<keyword evidence="2" id="KW-0732">Signal</keyword>
<evidence type="ECO:0000313" key="3">
    <source>
        <dbReference type="EMBL" id="GJS90409.1"/>
    </source>
</evidence>
<dbReference type="EMBL" id="BQNB010011426">
    <property type="protein sequence ID" value="GJS90409.1"/>
    <property type="molecule type" value="Genomic_DNA"/>
</dbReference>
<evidence type="ECO:0000256" key="1">
    <source>
        <dbReference type="SAM" id="MobiDB-lite"/>
    </source>
</evidence>
<feature type="non-terminal residue" evidence="3">
    <location>
        <position position="1"/>
    </location>
</feature>
<evidence type="ECO:0000256" key="2">
    <source>
        <dbReference type="SAM" id="SignalP"/>
    </source>
</evidence>